<dbReference type="SUPFAM" id="SSF64076">
    <property type="entry name" value="MTH938-like"/>
    <property type="match status" value="1"/>
</dbReference>
<dbReference type="Pfam" id="PF04430">
    <property type="entry name" value="DUF498"/>
    <property type="match status" value="1"/>
</dbReference>
<dbReference type="PANTHER" id="PTHR21192:SF2">
    <property type="entry name" value="NADH DEHYDROGENASE [UBIQUINONE] 1 ALPHA SUBCOMPLEX ASSEMBLY FACTOR 3"/>
    <property type="match status" value="1"/>
</dbReference>
<reference evidence="1 2" key="1">
    <citation type="submission" date="2024-05" db="EMBL/GenBank/DDBJ databases">
        <title>Roseateles sp. DJS-2-20 16S ribosomal RNA gene Genome sequencing and assembly.</title>
        <authorList>
            <person name="Woo H."/>
        </authorList>
    </citation>
    <scope>NUCLEOTIDE SEQUENCE [LARGE SCALE GENOMIC DNA]</scope>
    <source>
        <strain evidence="1 2">DJS-2-20</strain>
    </source>
</reference>
<name>A0ABV0G1H4_9BURK</name>
<dbReference type="CDD" id="cd05560">
    <property type="entry name" value="Xcc1710_like"/>
    <property type="match status" value="1"/>
</dbReference>
<dbReference type="RefSeq" id="WP_347704383.1">
    <property type="nucleotide sequence ID" value="NZ_JBDPZD010000002.1"/>
</dbReference>
<dbReference type="EMBL" id="JBDPZD010000002">
    <property type="protein sequence ID" value="MEO3691565.1"/>
    <property type="molecule type" value="Genomic_DNA"/>
</dbReference>
<dbReference type="PANTHER" id="PTHR21192">
    <property type="entry name" value="NUCLEAR PROTEIN E3-3"/>
    <property type="match status" value="1"/>
</dbReference>
<evidence type="ECO:0000313" key="1">
    <source>
        <dbReference type="EMBL" id="MEO3691565.1"/>
    </source>
</evidence>
<accession>A0ABV0G1H4</accession>
<protein>
    <submittedName>
        <fullName evidence="1">Mth938-like domain-containing protein</fullName>
    </submittedName>
</protein>
<evidence type="ECO:0000313" key="2">
    <source>
        <dbReference type="Proteomes" id="UP001495147"/>
    </source>
</evidence>
<organism evidence="1 2">
    <name type="scientific">Roseateles paludis</name>
    <dbReference type="NCBI Taxonomy" id="3145238"/>
    <lineage>
        <taxon>Bacteria</taxon>
        <taxon>Pseudomonadati</taxon>
        <taxon>Pseudomonadota</taxon>
        <taxon>Betaproteobacteria</taxon>
        <taxon>Burkholderiales</taxon>
        <taxon>Sphaerotilaceae</taxon>
        <taxon>Roseateles</taxon>
    </lineage>
</organism>
<dbReference type="InterPro" id="IPR036748">
    <property type="entry name" value="MTH938-like_sf"/>
</dbReference>
<dbReference type="Proteomes" id="UP001495147">
    <property type="component" value="Unassembled WGS sequence"/>
</dbReference>
<proteinExistence type="predicted"/>
<gene>
    <name evidence="1" type="ORF">ABDJ85_08805</name>
</gene>
<comment type="caution">
    <text evidence="1">The sequence shown here is derived from an EMBL/GenBank/DDBJ whole genome shotgun (WGS) entry which is preliminary data.</text>
</comment>
<keyword evidence="2" id="KW-1185">Reference proteome</keyword>
<dbReference type="Gene3D" id="3.40.1230.10">
    <property type="entry name" value="MTH938-like"/>
    <property type="match status" value="1"/>
</dbReference>
<sequence>MKFQPDDVSDSNNIHRHDAQGIWVNGQLYNHSLIVPRQGEVLRWRPTRFEDLQPADFEALLVGDPELVVFGSGNRLRFAHPNQWRALVQARVGLETMDLAAACRTYNVLASERRRVVAALLIETA</sequence>
<dbReference type="InterPro" id="IPR007523">
    <property type="entry name" value="NDUFAF3/AAMDC"/>
</dbReference>